<dbReference type="Pfam" id="PF00535">
    <property type="entry name" value="Glycos_transf_2"/>
    <property type="match status" value="1"/>
</dbReference>
<dbReference type="SUPFAM" id="SSF53756">
    <property type="entry name" value="UDP-Glycosyltransferase/glycogen phosphorylase"/>
    <property type="match status" value="1"/>
</dbReference>
<dbReference type="Gene3D" id="3.90.550.10">
    <property type="entry name" value="Spore Coat Polysaccharide Biosynthesis Protein SpsA, Chain A"/>
    <property type="match status" value="1"/>
</dbReference>
<comment type="caution">
    <text evidence="11">The sequence shown here is derived from an EMBL/GenBank/DDBJ whole genome shotgun (WGS) entry which is preliminary data.</text>
</comment>
<keyword evidence="7 8" id="KW-0802">TPR repeat</keyword>
<dbReference type="InterPro" id="IPR001173">
    <property type="entry name" value="Glyco_trans_2-like"/>
</dbReference>
<dbReference type="OrthoDB" id="9783791at2"/>
<evidence type="ECO:0000256" key="5">
    <source>
        <dbReference type="ARBA" id="ARBA00022679"/>
    </source>
</evidence>
<dbReference type="SMART" id="SM00028">
    <property type="entry name" value="TPR"/>
    <property type="match status" value="9"/>
</dbReference>
<evidence type="ECO:0000259" key="10">
    <source>
        <dbReference type="Pfam" id="PF13844"/>
    </source>
</evidence>
<comment type="pathway">
    <text evidence="1">Protein modification; protein glycosylation.</text>
</comment>
<dbReference type="InterPro" id="IPR019734">
    <property type="entry name" value="TPR_rpt"/>
</dbReference>
<sequence>MTRATLLSLLKAGDWSQLASLAERETGTAAGLLRALAAGHAQSLPDFSADDVVPDDDLRAFLRQAPAVIDRLLARAREAAAGRRLGVADALYRAVLALDDRHLAARLAVAWEAFRLGDRAAALHHAELARQGHPGSAEAAAAFGWMQWDAGRPEAVETLETALTQHPDHPVLLWYLGHIRARTGLLAAAARLLTRALEINPGLDEAAVALAWVYADMGRLDAALDLSYKVVQRAPQPHRLAQLGHFLSEKGFFDAAILLLRQALTATPADPDIRRHLVTALCRAGQAVEAGPLLDAGLALAPEDRGLHLGKALWLRTAGAPAQAEIAAHDIVRRWPDWADGWYLLGEIKRAAGAMQEALHCYGRAQQHNPALVAAAIARSQVLLHFGAAEEAATLMDAVLADAPDHPAARRQLAWALIGQNRGRDARPHLHRLLRGDRRNEELLLFLSVALHQLGRLTSARLIARRARRIAPDTPDILRHCAGLALEAGDFAETEALCGRLLQLAPDQAQVRVLTSFALQAQGRLIEAEHHAERAILLAPEAAETWRCLAQLRHRQHRLDAAEAALRQAQALAPKNSDALGQLAWVLATDDRLPEALAVSREAADLTPKKPERWLELAEILALTGEAAEALACLDDTPALIPPPPAALSLAARLLAVEGTVQQAAGGSPVLVWQEAARRAAILLYRDRRHHDAGLTVLRLHAAGYAPAADLLRLIPLDARRSLYLEILEWLAAYGSAEEAARVAAAAQAAFPRDADIAIASLYLLRMAGAVSAETSARHLRQWGLIHGAASGRTACRPSPAPSSDSRLQVAYLASHFHQALLVDVLAAHDPQVVGLHLYTDDPAPLPASLHQRVAVHPLSGADFEASCIANRIDVVVDTVGLHPFHGQAAVLRALRRRIAPLQCGWLGAWGSGAGLYDLLITDAVALPPADRALYTEPVLRLSGGQWGWSPPAGAPPVAPLPAQTTGGITFGCAVRGFRLSPLCLETWADLLAAVPGSRLVLLGRHGRDWEFRQRFATILAARGVAADRIVYRLHRPYGDHFHLFDDIDIGLDSFPANGGLGLIDALWMGVPVVTLTGEGLAARQGAALLTAAGAEAWIATTPADYIRIACTLAADPAALAEIRQTLRDRLRAAPLLDARRVAAQLEQTWVDRRDALRAVAEAPDLKSRCRALARHAIAGWLADHGRLTLPVPAGVPDVSVVLVLFNQAGLTLQTLTALADQTGLSFETIIVDNASTDETADLLDRIDGATLLRNAKNEGFLRAANQGAARATGRYILFLNNDALPHPGALAAALHRLKTDPSIGVVGGRILLVDGTLQEAGCMAYADGSAAGYGRGAPPDLPEFRFVRDADFVSGAFLMLPRPLWSSLGGFDPAFAPAYYEDTDLCFRVRRAGFRVVYDPAVTLTHLEGGSAVTADAAGAMMRANQGRFLAAHCDELAQRATPANAKPLHDRWVSAPAPRVLVLDNVVPHQAVGAGNPRARLMLQSLTGCHVTYFPLWGGEETWEEVYATLPETIEVMLGQHATTLERFLEQRQGLYDLMIVSRPPNMDLVAEIRRRRPFLFEGVRVIYDAEALFALRDIGFAALRGTPLPRAEAKGLLKAELDLAAAADCVLTVSAREARLFKAGGAPAVQVLSHAMPRPAASPPFAAREGFLFIGALTPGSPNEDSLVWLSEAVLPHLNAQLGRALPVTIVGECRSSRIAALASDQIRLVGRVDDLGPAYDAARVFIAPTRFGAGVPLKVIEAACAGIPVVATRLLVRQLGWKTGVELLEGRDAEGFAAAMARLYHDPARWQAVREAALRRAETDHDPEVFTRTLRGVIGVEGIE</sequence>
<dbReference type="SUPFAM" id="SSF48452">
    <property type="entry name" value="TPR-like"/>
    <property type="match status" value="3"/>
</dbReference>
<feature type="repeat" description="TPR" evidence="8">
    <location>
        <begin position="339"/>
        <end position="372"/>
    </location>
</feature>
<dbReference type="RefSeq" id="WP_094409380.1">
    <property type="nucleotide sequence ID" value="NZ_BMJZ01000002.1"/>
</dbReference>
<evidence type="ECO:0000256" key="6">
    <source>
        <dbReference type="ARBA" id="ARBA00022737"/>
    </source>
</evidence>
<dbReference type="Pfam" id="PF13692">
    <property type="entry name" value="Glyco_trans_1_4"/>
    <property type="match status" value="1"/>
</dbReference>
<proteinExistence type="inferred from homology"/>
<feature type="domain" description="Glycosyltransferase 2-like" evidence="9">
    <location>
        <begin position="1200"/>
        <end position="1311"/>
    </location>
</feature>
<dbReference type="Gene3D" id="1.25.40.10">
    <property type="entry name" value="Tetratricopeptide repeat domain"/>
    <property type="match status" value="3"/>
</dbReference>
<keyword evidence="12" id="KW-1185">Reference proteome</keyword>
<evidence type="ECO:0000313" key="12">
    <source>
        <dbReference type="Proteomes" id="UP000216361"/>
    </source>
</evidence>
<dbReference type="Pfam" id="PF13432">
    <property type="entry name" value="TPR_16"/>
    <property type="match status" value="3"/>
</dbReference>
<dbReference type="InterPro" id="IPR051939">
    <property type="entry name" value="Glycosyltr_41/O-GlcNAc_trsf"/>
</dbReference>
<keyword evidence="6" id="KW-0677">Repeat</keyword>
<dbReference type="PANTHER" id="PTHR44835">
    <property type="entry name" value="UDP-N-ACETYLGLUCOSAMINE--PEPTIDE N-ACETYLGLUCOSAMINYLTRANSFERASE SPINDLY-RELATED"/>
    <property type="match status" value="1"/>
</dbReference>
<accession>A0A255XLI9</accession>
<evidence type="ECO:0000256" key="4">
    <source>
        <dbReference type="ARBA" id="ARBA00022676"/>
    </source>
</evidence>
<protein>
    <recommendedName>
        <fullName evidence="3">protein O-GlcNAc transferase</fullName>
        <ecNumber evidence="3">2.4.1.255</ecNumber>
    </recommendedName>
</protein>
<feature type="domain" description="O-GlcNAc transferase C-terminal" evidence="10">
    <location>
        <begin position="978"/>
        <end position="1145"/>
    </location>
</feature>
<evidence type="ECO:0000256" key="3">
    <source>
        <dbReference type="ARBA" id="ARBA00011970"/>
    </source>
</evidence>
<dbReference type="PANTHER" id="PTHR44835:SF1">
    <property type="entry name" value="PROTEIN O-GLCNAC TRANSFERASE"/>
    <property type="match status" value="1"/>
</dbReference>
<name>A0A255XLI9_9PROT</name>
<evidence type="ECO:0000256" key="2">
    <source>
        <dbReference type="ARBA" id="ARBA00005386"/>
    </source>
</evidence>
<keyword evidence="4" id="KW-0328">Glycosyltransferase</keyword>
<dbReference type="GO" id="GO:0097363">
    <property type="term" value="F:protein O-acetylglucosaminyltransferase activity"/>
    <property type="evidence" value="ECO:0007669"/>
    <property type="project" value="UniProtKB-EC"/>
</dbReference>
<keyword evidence="5 11" id="KW-0808">Transferase</keyword>
<dbReference type="CDD" id="cd04186">
    <property type="entry name" value="GT_2_like_c"/>
    <property type="match status" value="1"/>
</dbReference>
<evidence type="ECO:0000259" key="9">
    <source>
        <dbReference type="Pfam" id="PF00535"/>
    </source>
</evidence>
<dbReference type="Gene3D" id="3.40.50.11380">
    <property type="match status" value="1"/>
</dbReference>
<evidence type="ECO:0000256" key="8">
    <source>
        <dbReference type="PROSITE-ProRule" id="PRU00339"/>
    </source>
</evidence>
<dbReference type="Pfam" id="PF14559">
    <property type="entry name" value="TPR_19"/>
    <property type="match status" value="1"/>
</dbReference>
<dbReference type="EMBL" id="NOXS01000033">
    <property type="protein sequence ID" value="OYQ17818.1"/>
    <property type="molecule type" value="Genomic_DNA"/>
</dbReference>
<dbReference type="InterPro" id="IPR029489">
    <property type="entry name" value="OGT/SEC/SPY_C"/>
</dbReference>
<dbReference type="PROSITE" id="PS50005">
    <property type="entry name" value="TPR"/>
    <property type="match status" value="1"/>
</dbReference>
<dbReference type="Pfam" id="PF13844">
    <property type="entry name" value="Glyco_transf_41"/>
    <property type="match status" value="1"/>
</dbReference>
<reference evidence="11 12" key="1">
    <citation type="submission" date="2017-07" db="EMBL/GenBank/DDBJ databases">
        <title>Elstera cyanobacteriorum sp. nov., a novel bacterium isolated from cyanobacterial aggregates in a eutrophic lake.</title>
        <authorList>
            <person name="Cai H."/>
        </authorList>
    </citation>
    <scope>NUCLEOTIDE SEQUENCE [LARGE SCALE GENOMIC DNA]</scope>
    <source>
        <strain evidence="11 12">TH019</strain>
    </source>
</reference>
<organism evidence="11 12">
    <name type="scientific">Elstera cyanobacteriorum</name>
    <dbReference type="NCBI Taxonomy" id="2022747"/>
    <lineage>
        <taxon>Bacteria</taxon>
        <taxon>Pseudomonadati</taxon>
        <taxon>Pseudomonadota</taxon>
        <taxon>Alphaproteobacteria</taxon>
        <taxon>Rhodospirillales</taxon>
        <taxon>Rhodospirillaceae</taxon>
        <taxon>Elstera</taxon>
    </lineage>
</organism>
<dbReference type="InterPro" id="IPR029044">
    <property type="entry name" value="Nucleotide-diphossugar_trans"/>
</dbReference>
<dbReference type="Proteomes" id="UP000216361">
    <property type="component" value="Unassembled WGS sequence"/>
</dbReference>
<gene>
    <name evidence="11" type="ORF">CHR90_12630</name>
</gene>
<dbReference type="SUPFAM" id="SSF53448">
    <property type="entry name" value="Nucleotide-diphospho-sugar transferases"/>
    <property type="match status" value="1"/>
</dbReference>
<dbReference type="InterPro" id="IPR011990">
    <property type="entry name" value="TPR-like_helical_dom_sf"/>
</dbReference>
<dbReference type="EC" id="2.4.1.255" evidence="3"/>
<comment type="similarity">
    <text evidence="2">Belongs to the glycosyltransferase 41 family. O-GlcNAc transferase subfamily.</text>
</comment>
<evidence type="ECO:0000256" key="7">
    <source>
        <dbReference type="ARBA" id="ARBA00022803"/>
    </source>
</evidence>
<dbReference type="Gene3D" id="3.40.50.2000">
    <property type="entry name" value="Glycogen Phosphorylase B"/>
    <property type="match status" value="2"/>
</dbReference>
<evidence type="ECO:0000256" key="1">
    <source>
        <dbReference type="ARBA" id="ARBA00004922"/>
    </source>
</evidence>
<evidence type="ECO:0000313" key="11">
    <source>
        <dbReference type="EMBL" id="OYQ17818.1"/>
    </source>
</evidence>